<keyword evidence="1 5" id="KW-0378">Hydrolase</keyword>
<reference evidence="5" key="2">
    <citation type="submission" date="2021-09" db="EMBL/GenBank/DDBJ databases">
        <authorList>
            <person name="Gilroy R."/>
        </authorList>
    </citation>
    <scope>NUCLEOTIDE SEQUENCE</scope>
    <source>
        <strain evidence="5">ChiHjej13B12-9602</strain>
    </source>
</reference>
<evidence type="ECO:0000256" key="2">
    <source>
        <dbReference type="ARBA" id="ARBA00038115"/>
    </source>
</evidence>
<dbReference type="SUPFAM" id="SSF53474">
    <property type="entry name" value="alpha/beta-Hydrolases"/>
    <property type="match status" value="1"/>
</dbReference>
<protein>
    <submittedName>
        <fullName evidence="5">Alpha/beta fold hydrolase</fullName>
    </submittedName>
</protein>
<dbReference type="Gene3D" id="3.40.50.1820">
    <property type="entry name" value="alpha/beta hydrolase"/>
    <property type="match status" value="1"/>
</dbReference>
<feature type="domain" description="AB hydrolase-1" evidence="4">
    <location>
        <begin position="161"/>
        <end position="329"/>
    </location>
</feature>
<dbReference type="InterPro" id="IPR029058">
    <property type="entry name" value="AB_hydrolase_fold"/>
</dbReference>
<dbReference type="Pfam" id="PF12697">
    <property type="entry name" value="Abhydrolase_6"/>
    <property type="match status" value="1"/>
</dbReference>
<reference evidence="5" key="1">
    <citation type="journal article" date="2021" name="PeerJ">
        <title>Extensive microbial diversity within the chicken gut microbiome revealed by metagenomics and culture.</title>
        <authorList>
            <person name="Gilroy R."/>
            <person name="Ravi A."/>
            <person name="Getino M."/>
            <person name="Pursley I."/>
            <person name="Horton D.L."/>
            <person name="Alikhan N.F."/>
            <person name="Baker D."/>
            <person name="Gharbi K."/>
            <person name="Hall N."/>
            <person name="Watson M."/>
            <person name="Adriaenssens E.M."/>
            <person name="Foster-Nyarko E."/>
            <person name="Jarju S."/>
            <person name="Secka A."/>
            <person name="Antonio M."/>
            <person name="Oren A."/>
            <person name="Chaudhuri R.R."/>
            <person name="La Ragione R."/>
            <person name="Hildebrand F."/>
            <person name="Pallen M.J."/>
        </authorList>
    </citation>
    <scope>NUCLEOTIDE SEQUENCE</scope>
    <source>
        <strain evidence="5">ChiHjej13B12-9602</strain>
    </source>
</reference>
<dbReference type="PANTHER" id="PTHR22946">
    <property type="entry name" value="DIENELACTONE HYDROLASE DOMAIN-CONTAINING PROTEIN-RELATED"/>
    <property type="match status" value="1"/>
</dbReference>
<dbReference type="PROSITE" id="PS00708">
    <property type="entry name" value="PRO_ENDOPEP_SER"/>
    <property type="match status" value="1"/>
</dbReference>
<dbReference type="EMBL" id="DYUZ01000007">
    <property type="protein sequence ID" value="HJG36561.1"/>
    <property type="molecule type" value="Genomic_DNA"/>
</dbReference>
<dbReference type="GO" id="GO:0004252">
    <property type="term" value="F:serine-type endopeptidase activity"/>
    <property type="evidence" value="ECO:0007669"/>
    <property type="project" value="InterPro"/>
</dbReference>
<dbReference type="InterPro" id="IPR050261">
    <property type="entry name" value="FrsA_esterase"/>
</dbReference>
<evidence type="ECO:0000313" key="5">
    <source>
        <dbReference type="EMBL" id="HJG36561.1"/>
    </source>
</evidence>
<dbReference type="InterPro" id="IPR002471">
    <property type="entry name" value="Pept_S9_AS"/>
</dbReference>
<dbReference type="AlphaFoldDB" id="A0A921IS60"/>
<evidence type="ECO:0000256" key="1">
    <source>
        <dbReference type="ARBA" id="ARBA00022801"/>
    </source>
</evidence>
<organism evidence="5 6">
    <name type="scientific">Enorma phocaeensis</name>
    <dbReference type="NCBI Taxonomy" id="1871019"/>
    <lineage>
        <taxon>Bacteria</taxon>
        <taxon>Bacillati</taxon>
        <taxon>Actinomycetota</taxon>
        <taxon>Coriobacteriia</taxon>
        <taxon>Coriobacteriales</taxon>
        <taxon>Coriobacteriaceae</taxon>
        <taxon>Enorma</taxon>
    </lineage>
</organism>
<dbReference type="PANTHER" id="PTHR22946:SF12">
    <property type="entry name" value="CONIDIAL PIGMENT BIOSYNTHESIS PROTEIN AYG1 (AFU_ORTHOLOGUE AFUA_2G17550)"/>
    <property type="match status" value="1"/>
</dbReference>
<proteinExistence type="inferred from homology"/>
<evidence type="ECO:0000256" key="3">
    <source>
        <dbReference type="SAM" id="MobiDB-lite"/>
    </source>
</evidence>
<accession>A0A921IS60</accession>
<name>A0A921IS60_9ACTN</name>
<evidence type="ECO:0000259" key="4">
    <source>
        <dbReference type="Pfam" id="PF12697"/>
    </source>
</evidence>
<dbReference type="GO" id="GO:0006508">
    <property type="term" value="P:proteolysis"/>
    <property type="evidence" value="ECO:0007669"/>
    <property type="project" value="InterPro"/>
</dbReference>
<dbReference type="Gene3D" id="1.20.1440.110">
    <property type="entry name" value="acylaminoacyl peptidase"/>
    <property type="match status" value="1"/>
</dbReference>
<evidence type="ECO:0000313" key="6">
    <source>
        <dbReference type="Proteomes" id="UP000753256"/>
    </source>
</evidence>
<comment type="caution">
    <text evidence="5">The sequence shown here is derived from an EMBL/GenBank/DDBJ whole genome shotgun (WGS) entry which is preliminary data.</text>
</comment>
<sequence length="383" mass="42501">MAEQVKRGRPGAQNPGRMISGGMNVEDFIELTNRTECDCTCVGKSFTPVPEEEREDFVDVAEEIGLRRLAQAEEAEAAGNTVTAANFYGRAEAMFRVADYGIHDAITDEKIRIYSQIPKCFAKNWTLRPEHVECVEIPFGDTTMDAYYGIPEGTTPSSPVLVFIPGATGFKEENFSTAWYFYERGIPFIIFDGPGQGTSLYFKKMWLTETNYIDAVRAVIQYVKADTRVGDKIALYGMSYGGFLAAQAACALNDDICGLIVRGGTDKTDTLTKHPWMGIPNFYLGGFQLKFNQPIEVCSEMSTRMDCTDDLHKITCPTLVIHSHEDPIIGVEGAHRIYDLVSSTEKYYADYPGNAHCVNDQMDSAGCFGADWMVPRMLEAAQA</sequence>
<dbReference type="InterPro" id="IPR000073">
    <property type="entry name" value="AB_hydrolase_1"/>
</dbReference>
<dbReference type="Proteomes" id="UP000753256">
    <property type="component" value="Unassembled WGS sequence"/>
</dbReference>
<feature type="region of interest" description="Disordered" evidence="3">
    <location>
        <begin position="1"/>
        <end position="21"/>
    </location>
</feature>
<dbReference type="RefSeq" id="WP_273188792.1">
    <property type="nucleotide sequence ID" value="NZ_DYUZ01000007.1"/>
</dbReference>
<comment type="similarity">
    <text evidence="2">Belongs to the AB hydrolase superfamily. FUS2 hydrolase family.</text>
</comment>
<gene>
    <name evidence="5" type="ORF">K8V70_01670</name>
</gene>